<reference evidence="2 3" key="1">
    <citation type="journal article" date="2013" name="Genome Announc.">
        <title>Draft Genome Sequence of Desulfotignum phosphitoxidans DSM 13687 Strain FiPS-3.</title>
        <authorList>
            <person name="Poehlein A."/>
            <person name="Daniel R."/>
            <person name="Simeonova D.D."/>
        </authorList>
    </citation>
    <scope>NUCLEOTIDE SEQUENCE [LARGE SCALE GENOMIC DNA]</scope>
    <source>
        <strain evidence="2 3">DSM 13687</strain>
    </source>
</reference>
<protein>
    <recommendedName>
        <fullName evidence="4">Sulfotransferase</fullName>
    </recommendedName>
</protein>
<organism evidence="2 3">
    <name type="scientific">Desulfotignum phosphitoxidans DSM 13687</name>
    <dbReference type="NCBI Taxonomy" id="1286635"/>
    <lineage>
        <taxon>Bacteria</taxon>
        <taxon>Pseudomonadati</taxon>
        <taxon>Thermodesulfobacteriota</taxon>
        <taxon>Desulfobacteria</taxon>
        <taxon>Desulfobacterales</taxon>
        <taxon>Desulfobacteraceae</taxon>
        <taxon>Desulfotignum</taxon>
    </lineage>
</organism>
<keyword evidence="1" id="KW-1133">Transmembrane helix</keyword>
<keyword evidence="1" id="KW-0472">Membrane</keyword>
<dbReference type="AlphaFoldDB" id="S0G203"/>
<gene>
    <name evidence="2" type="ORF">Dpo_4c00610</name>
</gene>
<evidence type="ECO:0000313" key="2">
    <source>
        <dbReference type="EMBL" id="EMS79514.1"/>
    </source>
</evidence>
<proteinExistence type="predicted"/>
<dbReference type="InterPro" id="IPR027417">
    <property type="entry name" value="P-loop_NTPase"/>
</dbReference>
<accession>S0G203</accession>
<dbReference type="Gene3D" id="3.40.50.300">
    <property type="entry name" value="P-loop containing nucleotide triphosphate hydrolases"/>
    <property type="match status" value="1"/>
</dbReference>
<dbReference type="EMBL" id="APJX01000004">
    <property type="protein sequence ID" value="EMS79514.1"/>
    <property type="molecule type" value="Genomic_DNA"/>
</dbReference>
<feature type="transmembrane region" description="Helical" evidence="1">
    <location>
        <begin position="7"/>
        <end position="26"/>
    </location>
</feature>
<sequence length="283" mass="32996">MDNKKPCIIYLLGVSYSSSTLLGYFLGSHPKVFNAGELMLFPGKSRIGDMPCFCGRTVAGCDFWKHLPLSEYQLYSKPGFKAKFKIAAFLLLGRPVCRLVLDRPRDDRVFFDHLAANMKAYDPGAQMVVDTSKSLFRLIFLVCTGQYDIKIIYLRRDILGNVASFIKSREGFFKGFVNYKLNHFFMPRFLKQYGLDWYDLSYKRLCLDPEAEIRDLGRFLHLDLSYETIKEHLKTTPFHVFTGSTGRAQFRDFKGLRYDTTWQWRLSGIQQRFLKWIALKSEQ</sequence>
<name>S0G203_9BACT</name>
<comment type="caution">
    <text evidence="2">The sequence shown here is derived from an EMBL/GenBank/DDBJ whole genome shotgun (WGS) entry which is preliminary data.</text>
</comment>
<dbReference type="SUPFAM" id="SSF52540">
    <property type="entry name" value="P-loop containing nucleoside triphosphate hydrolases"/>
    <property type="match status" value="1"/>
</dbReference>
<evidence type="ECO:0000256" key="1">
    <source>
        <dbReference type="SAM" id="Phobius"/>
    </source>
</evidence>
<evidence type="ECO:0008006" key="4">
    <source>
        <dbReference type="Google" id="ProtNLM"/>
    </source>
</evidence>
<dbReference type="RefSeq" id="WP_006965752.1">
    <property type="nucleotide sequence ID" value="NZ_APJX01000004.1"/>
</dbReference>
<keyword evidence="3" id="KW-1185">Reference proteome</keyword>
<dbReference type="OrthoDB" id="251285at2"/>
<evidence type="ECO:0000313" key="3">
    <source>
        <dbReference type="Proteomes" id="UP000014216"/>
    </source>
</evidence>
<dbReference type="Proteomes" id="UP000014216">
    <property type="component" value="Unassembled WGS sequence"/>
</dbReference>
<keyword evidence="1" id="KW-0812">Transmembrane</keyword>